<dbReference type="KEGG" id="tad:TRIADDRAFT_60772"/>
<dbReference type="GO" id="GO:0030007">
    <property type="term" value="P:intracellular potassium ion homeostasis"/>
    <property type="evidence" value="ECO:0000318"/>
    <property type="project" value="GO_Central"/>
</dbReference>
<evidence type="ECO:0000256" key="4">
    <source>
        <dbReference type="ARBA" id="ARBA00022968"/>
    </source>
</evidence>
<dbReference type="HOGENOM" id="CLU_057702_0_0_1"/>
<dbReference type="GO" id="GO:1990573">
    <property type="term" value="P:potassium ion import across plasma membrane"/>
    <property type="evidence" value="ECO:0000318"/>
    <property type="project" value="GO_Central"/>
</dbReference>
<dbReference type="RefSeq" id="XP_002116786.1">
    <property type="nucleotide sequence ID" value="XM_002116750.1"/>
</dbReference>
<name>B3S8X0_TRIAD</name>
<dbReference type="Pfam" id="PF00287">
    <property type="entry name" value="Na_K-ATPase"/>
    <property type="match status" value="1"/>
</dbReference>
<evidence type="ECO:0000256" key="2">
    <source>
        <dbReference type="ARBA" id="ARBA00005876"/>
    </source>
</evidence>
<dbReference type="STRING" id="10228.B3S8X0"/>
<evidence type="ECO:0000313" key="9">
    <source>
        <dbReference type="Proteomes" id="UP000009022"/>
    </source>
</evidence>
<dbReference type="InterPro" id="IPR000402">
    <property type="entry name" value="Na/K_ATPase_sub_beta"/>
</dbReference>
<dbReference type="PANTHER" id="PTHR11523">
    <property type="entry name" value="SODIUM/POTASSIUM-DEPENDENT ATPASE BETA SUBUNIT"/>
    <property type="match status" value="1"/>
</dbReference>
<dbReference type="PhylomeDB" id="B3S8X0"/>
<dbReference type="OMA" id="NRNSGEF"/>
<evidence type="ECO:0000256" key="1">
    <source>
        <dbReference type="ARBA" id="ARBA00004606"/>
    </source>
</evidence>
<dbReference type="InterPro" id="IPR038702">
    <property type="entry name" value="Na/K_ATPase_sub_beta_sf"/>
</dbReference>
<dbReference type="OrthoDB" id="5912413at2759"/>
<sequence length="262" mass="29569">MEKNDLYLEKYSVVAKTTLWQGFSRAVYNPREKTVFFRTKQSWYKIILFYLCFYGCLAGFFAICLGVFLTTVPPLDVGPKYTMYNLNPGLVATPASYSNAAASVNSSRFQIARLLTPYRNPKSFQCGNNTCTFNVNNLGACASSPAYGFSQDTACIIVQMNLVWGWIPEIANKNGNYVPLDCQAVKAESLDPKPTVTVINTGFLKQYYPWTRQENYQKPLVAVQFNRINEKYQIHCKLNATNVQISSAPNKLSEAQVFVEIN</sequence>
<comment type="similarity">
    <text evidence="2">Belongs to the X(+)/potassium ATPases subunit beta family.</text>
</comment>
<keyword evidence="3 7" id="KW-0812">Transmembrane</keyword>
<dbReference type="CTD" id="6757930"/>
<protein>
    <recommendedName>
        <fullName evidence="10">Sodium/potassium-transporting ATPase subunit beta</fullName>
    </recommendedName>
</protein>
<dbReference type="GeneID" id="6757930"/>
<accession>B3S8X0</accession>
<dbReference type="GO" id="GO:0001671">
    <property type="term" value="F:ATPase activator activity"/>
    <property type="evidence" value="ECO:0000318"/>
    <property type="project" value="GO_Central"/>
</dbReference>
<proteinExistence type="inferred from homology"/>
<evidence type="ECO:0008006" key="10">
    <source>
        <dbReference type="Google" id="ProtNLM"/>
    </source>
</evidence>
<dbReference type="AlphaFoldDB" id="B3S8X0"/>
<evidence type="ECO:0000256" key="6">
    <source>
        <dbReference type="ARBA" id="ARBA00023136"/>
    </source>
</evidence>
<dbReference type="PANTHER" id="PTHR11523:SF28">
    <property type="entry name" value="NA_K-ATPASE BETA SUBUNIT ISOFORM 4-RELATED"/>
    <property type="match status" value="1"/>
</dbReference>
<dbReference type="GO" id="GO:0005890">
    <property type="term" value="C:sodium:potassium-exchanging ATPase complex"/>
    <property type="evidence" value="ECO:0000318"/>
    <property type="project" value="GO_Central"/>
</dbReference>
<evidence type="ECO:0000256" key="3">
    <source>
        <dbReference type="ARBA" id="ARBA00022692"/>
    </source>
</evidence>
<feature type="transmembrane region" description="Helical" evidence="7">
    <location>
        <begin position="47"/>
        <end position="69"/>
    </location>
</feature>
<evidence type="ECO:0000313" key="8">
    <source>
        <dbReference type="EMBL" id="EDV20845.1"/>
    </source>
</evidence>
<dbReference type="Proteomes" id="UP000009022">
    <property type="component" value="Unassembled WGS sequence"/>
</dbReference>
<evidence type="ECO:0000256" key="5">
    <source>
        <dbReference type="ARBA" id="ARBA00022989"/>
    </source>
</evidence>
<dbReference type="GO" id="GO:0036376">
    <property type="term" value="P:sodium ion export across plasma membrane"/>
    <property type="evidence" value="ECO:0000318"/>
    <property type="project" value="GO_Central"/>
</dbReference>
<dbReference type="Gene3D" id="2.60.40.1660">
    <property type="entry name" value="Na, k-atpase alpha subunit"/>
    <property type="match status" value="1"/>
</dbReference>
<dbReference type="EMBL" id="DS985257">
    <property type="protein sequence ID" value="EDV20845.1"/>
    <property type="molecule type" value="Genomic_DNA"/>
</dbReference>
<organism evidence="8 9">
    <name type="scientific">Trichoplax adhaerens</name>
    <name type="common">Trichoplax reptans</name>
    <dbReference type="NCBI Taxonomy" id="10228"/>
    <lineage>
        <taxon>Eukaryota</taxon>
        <taxon>Metazoa</taxon>
        <taxon>Placozoa</taxon>
        <taxon>Uniplacotomia</taxon>
        <taxon>Trichoplacea</taxon>
        <taxon>Trichoplacidae</taxon>
        <taxon>Trichoplax</taxon>
    </lineage>
</organism>
<gene>
    <name evidence="8" type="ORF">TRIADDRAFT_60772</name>
</gene>
<dbReference type="GO" id="GO:0006883">
    <property type="term" value="P:intracellular sodium ion homeostasis"/>
    <property type="evidence" value="ECO:0000318"/>
    <property type="project" value="GO_Central"/>
</dbReference>
<comment type="subcellular location">
    <subcellularLocation>
        <location evidence="1">Membrane</location>
        <topology evidence="1">Single-pass type II membrane protein</topology>
    </subcellularLocation>
</comment>
<dbReference type="eggNOG" id="KOG3927">
    <property type="taxonomic scope" value="Eukaryota"/>
</dbReference>
<keyword evidence="9" id="KW-1185">Reference proteome</keyword>
<keyword evidence="4" id="KW-0735">Signal-anchor</keyword>
<keyword evidence="5 7" id="KW-1133">Transmembrane helix</keyword>
<reference evidence="8 9" key="1">
    <citation type="journal article" date="2008" name="Nature">
        <title>The Trichoplax genome and the nature of placozoans.</title>
        <authorList>
            <person name="Srivastava M."/>
            <person name="Begovic E."/>
            <person name="Chapman J."/>
            <person name="Putnam N.H."/>
            <person name="Hellsten U."/>
            <person name="Kawashima T."/>
            <person name="Kuo A."/>
            <person name="Mitros T."/>
            <person name="Salamov A."/>
            <person name="Carpenter M.L."/>
            <person name="Signorovitch A.Y."/>
            <person name="Moreno M.A."/>
            <person name="Kamm K."/>
            <person name="Grimwood J."/>
            <person name="Schmutz J."/>
            <person name="Shapiro H."/>
            <person name="Grigoriev I.V."/>
            <person name="Buss L.W."/>
            <person name="Schierwater B."/>
            <person name="Dellaporta S.L."/>
            <person name="Rokhsar D.S."/>
        </authorList>
    </citation>
    <scope>NUCLEOTIDE SEQUENCE [LARGE SCALE GENOMIC DNA]</scope>
    <source>
        <strain evidence="8 9">Grell-BS-1999</strain>
    </source>
</reference>
<evidence type="ECO:0000256" key="7">
    <source>
        <dbReference type="SAM" id="Phobius"/>
    </source>
</evidence>
<dbReference type="FunCoup" id="B3S8X0">
    <property type="interactions" value="1703"/>
</dbReference>
<keyword evidence="6 7" id="KW-0472">Membrane</keyword>
<dbReference type="InParanoid" id="B3S8X0"/>